<evidence type="ECO:0000313" key="3">
    <source>
        <dbReference type="Proteomes" id="UP000000466"/>
    </source>
</evidence>
<dbReference type="Proteomes" id="UP000000466">
    <property type="component" value="Chromosome"/>
</dbReference>
<proteinExistence type="predicted"/>
<dbReference type="KEGG" id="saga:M5M_14410"/>
<evidence type="ECO:0000256" key="1">
    <source>
        <dbReference type="SAM" id="SignalP"/>
    </source>
</evidence>
<sequence length="169" mass="18617">MKMLANGFLLTGLLFSPIAFASGCDTGPHRQFDFWLGEWAVSVEGKGQVGHNRIEKIVDGCALRETYTTAGKYHGTSYNSYSPVTGQWHQTWVDNSGLTLLLSGGWREGTMVLSGDGISPTGTPVLHRISWTPLQDGGVRQLWESRPKNNENADWVKVFDGLYSPVKAE</sequence>
<reference evidence="2 3" key="1">
    <citation type="journal article" date="2013" name="Genome Announc.">
        <title>Complete genome sequence of Simiduia agarivorans SA1(T), a marine bacterium able to degrade a variety of polysaccharides.</title>
        <authorList>
            <person name="Lin S.Y."/>
            <person name="Shieh W.Y."/>
            <person name="Chen J.S."/>
            <person name="Tang S.L."/>
        </authorList>
    </citation>
    <scope>NUCLEOTIDE SEQUENCE [LARGE SCALE GENOMIC DNA]</scope>
    <source>
        <strain evidence="3">DSM 21679 / JCM 13881 / BCRC 17597 / SA1</strain>
    </source>
</reference>
<dbReference type="PROSITE" id="PS51257">
    <property type="entry name" value="PROKAR_LIPOPROTEIN"/>
    <property type="match status" value="1"/>
</dbReference>
<dbReference type="RefSeq" id="WP_015048171.1">
    <property type="nucleotide sequence ID" value="NC_018868.3"/>
</dbReference>
<dbReference type="AlphaFoldDB" id="K4KPH2"/>
<dbReference type="STRING" id="1117647.M5M_14410"/>
<dbReference type="eggNOG" id="COG0457">
    <property type="taxonomic scope" value="Bacteria"/>
</dbReference>
<keyword evidence="1" id="KW-0732">Signal</keyword>
<accession>K4KPH2</accession>
<dbReference type="OrthoDB" id="8902597at2"/>
<keyword evidence="3" id="KW-1185">Reference proteome</keyword>
<organism evidence="2 3">
    <name type="scientific">Simiduia agarivorans (strain DSM 21679 / JCM 13881 / BCRC 17597 / SA1)</name>
    <dbReference type="NCBI Taxonomy" id="1117647"/>
    <lineage>
        <taxon>Bacteria</taxon>
        <taxon>Pseudomonadati</taxon>
        <taxon>Pseudomonadota</taxon>
        <taxon>Gammaproteobacteria</taxon>
        <taxon>Cellvibrionales</taxon>
        <taxon>Cellvibrionaceae</taxon>
        <taxon>Simiduia</taxon>
    </lineage>
</organism>
<dbReference type="HOGENOM" id="CLU_118592_0_0_6"/>
<gene>
    <name evidence="2" type="ordered locus">M5M_14410</name>
</gene>
<evidence type="ECO:0008006" key="4">
    <source>
        <dbReference type="Google" id="ProtNLM"/>
    </source>
</evidence>
<feature type="chain" id="PRO_5003878504" description="DUF1579 domain-containing protein" evidence="1">
    <location>
        <begin position="22"/>
        <end position="169"/>
    </location>
</feature>
<protein>
    <recommendedName>
        <fullName evidence="4">DUF1579 domain-containing protein</fullName>
    </recommendedName>
</protein>
<feature type="signal peptide" evidence="1">
    <location>
        <begin position="1"/>
        <end position="21"/>
    </location>
</feature>
<dbReference type="EMBL" id="CP003746">
    <property type="protein sequence ID" value="AFV00019.1"/>
    <property type="molecule type" value="Genomic_DNA"/>
</dbReference>
<evidence type="ECO:0000313" key="2">
    <source>
        <dbReference type="EMBL" id="AFV00019.1"/>
    </source>
</evidence>
<name>K4KPH2_SIMAS</name>